<keyword evidence="8" id="KW-0256">Endoplasmic reticulum</keyword>
<accession>T1IVS7</accession>
<comment type="catalytic activity">
    <reaction evidence="13">
        <text>Degradation of blood coagulation factors Va and VIIIa.</text>
        <dbReference type="EC" id="3.4.21.69"/>
    </reaction>
</comment>
<dbReference type="PRINTS" id="PR00722">
    <property type="entry name" value="CHYMOTRYPSIN"/>
</dbReference>
<evidence type="ECO:0000256" key="17">
    <source>
        <dbReference type="ARBA" id="ARBA00041306"/>
    </source>
</evidence>
<dbReference type="OMA" id="QSSFICA"/>
<evidence type="ECO:0000313" key="21">
    <source>
        <dbReference type="EnsemblMetazoa" id="SMAR005278-PA"/>
    </source>
</evidence>
<evidence type="ECO:0000256" key="12">
    <source>
        <dbReference type="ARBA" id="ARBA00023180"/>
    </source>
</evidence>
<evidence type="ECO:0000256" key="2">
    <source>
        <dbReference type="ARBA" id="ARBA00004555"/>
    </source>
</evidence>
<sequence>MKPKTFVSLVVRAFQLPNILGSRSPGFTYVLLGTDYAMPHDIFKVIELIYHSRYEAEFFLNDIGLIKLRDAVTFNEFMKPPCFPRPNLNYDGQLARVAGWGRVFEGGSQSDLLMKVDLPILSLKECKNAYGVNIIQSSFICAGFNEGGKDSCEGDSGGSLVWQNQSRWYLIGLVSWGIGCARPNSPAPYTRVDKYYDWLDQHMPNVTFLFIIFLIFKAKIFSALDVEKRQLNNQEFNLYEQLTWYLQNLPTFSCTQK</sequence>
<dbReference type="PROSITE" id="PS00135">
    <property type="entry name" value="TRYPSIN_SER"/>
    <property type="match status" value="1"/>
</dbReference>
<dbReference type="GO" id="GO:0004252">
    <property type="term" value="F:serine-type endopeptidase activity"/>
    <property type="evidence" value="ECO:0007669"/>
    <property type="project" value="UniProtKB-EC"/>
</dbReference>
<dbReference type="InterPro" id="IPR033116">
    <property type="entry name" value="TRYPSIN_SER"/>
</dbReference>
<evidence type="ECO:0000256" key="14">
    <source>
        <dbReference type="ARBA" id="ARBA00037553"/>
    </source>
</evidence>
<reference evidence="21" key="2">
    <citation type="submission" date="2015-02" db="UniProtKB">
        <authorList>
            <consortium name="EnsemblMetazoa"/>
        </authorList>
    </citation>
    <scope>IDENTIFICATION</scope>
</reference>
<dbReference type="EC" id="3.4.21.69" evidence="15"/>
<dbReference type="InterPro" id="IPR050127">
    <property type="entry name" value="Serine_Proteases_S1"/>
</dbReference>
<keyword evidence="10" id="KW-0333">Golgi apparatus</keyword>
<dbReference type="GO" id="GO:0007599">
    <property type="term" value="P:hemostasis"/>
    <property type="evidence" value="ECO:0007669"/>
    <property type="project" value="UniProtKB-KW"/>
</dbReference>
<dbReference type="GO" id="GO:0005615">
    <property type="term" value="C:extracellular space"/>
    <property type="evidence" value="ECO:0007669"/>
    <property type="project" value="TreeGrafter"/>
</dbReference>
<evidence type="ECO:0000256" key="11">
    <source>
        <dbReference type="ARBA" id="ARBA00023157"/>
    </source>
</evidence>
<reference evidence="22" key="1">
    <citation type="submission" date="2011-05" db="EMBL/GenBank/DDBJ databases">
        <authorList>
            <person name="Richards S.R."/>
            <person name="Qu J."/>
            <person name="Jiang H."/>
            <person name="Jhangiani S.N."/>
            <person name="Agravi P."/>
            <person name="Goodspeed R."/>
            <person name="Gross S."/>
            <person name="Mandapat C."/>
            <person name="Jackson L."/>
            <person name="Mathew T."/>
            <person name="Pu L."/>
            <person name="Thornton R."/>
            <person name="Saada N."/>
            <person name="Wilczek-Boney K.B."/>
            <person name="Lee S."/>
            <person name="Kovar C."/>
            <person name="Wu Y."/>
            <person name="Scherer S.E."/>
            <person name="Worley K.C."/>
            <person name="Muzny D.M."/>
            <person name="Gibbs R."/>
        </authorList>
    </citation>
    <scope>NUCLEOTIDE SEQUENCE</scope>
    <source>
        <strain evidence="22">Brora</strain>
    </source>
</reference>
<dbReference type="SUPFAM" id="SSF50494">
    <property type="entry name" value="Trypsin-like serine proteases"/>
    <property type="match status" value="1"/>
</dbReference>
<keyword evidence="7" id="KW-0378">Hydrolase</keyword>
<comment type="subcellular location">
    <subcellularLocation>
        <location evidence="1">Endoplasmic reticulum</location>
    </subcellularLocation>
    <subcellularLocation>
        <location evidence="2">Golgi apparatus</location>
    </subcellularLocation>
    <subcellularLocation>
        <location evidence="3">Secreted</location>
    </subcellularLocation>
</comment>
<evidence type="ECO:0000256" key="10">
    <source>
        <dbReference type="ARBA" id="ARBA00023034"/>
    </source>
</evidence>
<evidence type="ECO:0000256" key="19">
    <source>
        <dbReference type="ARBA" id="ARBA00042906"/>
    </source>
</evidence>
<evidence type="ECO:0000259" key="20">
    <source>
        <dbReference type="PROSITE" id="PS50240"/>
    </source>
</evidence>
<dbReference type="eggNOG" id="KOG3627">
    <property type="taxonomic scope" value="Eukaryota"/>
</dbReference>
<evidence type="ECO:0000313" key="22">
    <source>
        <dbReference type="Proteomes" id="UP000014500"/>
    </source>
</evidence>
<keyword evidence="11" id="KW-1015">Disulfide bond</keyword>
<keyword evidence="6" id="KW-0356">Hemostasis</keyword>
<comment type="function">
    <text evidence="14">Protein C is a vitamin K-dependent serine protease that regulates blood coagulation by inactivating factors Va and VIIIa in the presence of calcium ions and phospholipids. Exerts a protective effect on the endothelial cell barrier function.</text>
</comment>
<feature type="domain" description="Peptidase S1" evidence="20">
    <location>
        <begin position="30"/>
        <end position="204"/>
    </location>
</feature>
<evidence type="ECO:0000256" key="1">
    <source>
        <dbReference type="ARBA" id="ARBA00004240"/>
    </source>
</evidence>
<name>T1IVS7_STRMM</name>
<dbReference type="Gene3D" id="2.40.10.10">
    <property type="entry name" value="Trypsin-like serine proteases"/>
    <property type="match status" value="1"/>
</dbReference>
<organism evidence="21 22">
    <name type="scientific">Strigamia maritima</name>
    <name type="common">European centipede</name>
    <name type="synonym">Geophilus maritimus</name>
    <dbReference type="NCBI Taxonomy" id="126957"/>
    <lineage>
        <taxon>Eukaryota</taxon>
        <taxon>Metazoa</taxon>
        <taxon>Ecdysozoa</taxon>
        <taxon>Arthropoda</taxon>
        <taxon>Myriapoda</taxon>
        <taxon>Chilopoda</taxon>
        <taxon>Pleurostigmophora</taxon>
        <taxon>Geophilomorpha</taxon>
        <taxon>Linotaeniidae</taxon>
        <taxon>Strigamia</taxon>
    </lineage>
</organism>
<evidence type="ECO:0000256" key="13">
    <source>
        <dbReference type="ARBA" id="ARBA00036045"/>
    </source>
</evidence>
<dbReference type="PROSITE" id="PS50240">
    <property type="entry name" value="TRYPSIN_DOM"/>
    <property type="match status" value="1"/>
</dbReference>
<dbReference type="AlphaFoldDB" id="T1IVS7"/>
<evidence type="ECO:0000256" key="8">
    <source>
        <dbReference type="ARBA" id="ARBA00022824"/>
    </source>
</evidence>
<dbReference type="GO" id="GO:0006508">
    <property type="term" value="P:proteolysis"/>
    <property type="evidence" value="ECO:0007669"/>
    <property type="project" value="UniProtKB-KW"/>
</dbReference>
<dbReference type="SMART" id="SM00020">
    <property type="entry name" value="Tryp_SPc"/>
    <property type="match status" value="1"/>
</dbReference>
<dbReference type="GO" id="GO:0005783">
    <property type="term" value="C:endoplasmic reticulum"/>
    <property type="evidence" value="ECO:0007669"/>
    <property type="project" value="UniProtKB-SubCell"/>
</dbReference>
<evidence type="ECO:0000256" key="5">
    <source>
        <dbReference type="ARBA" id="ARBA00022670"/>
    </source>
</evidence>
<protein>
    <recommendedName>
        <fullName evidence="16">Vitamin K-dependent protein C</fullName>
        <ecNumber evidence="15">3.4.21.69</ecNumber>
    </recommendedName>
    <alternativeName>
        <fullName evidence="19">Anticoagulant protein C</fullName>
    </alternativeName>
    <alternativeName>
        <fullName evidence="17">Autoprothrombin IIA</fullName>
    </alternativeName>
    <alternativeName>
        <fullName evidence="18">Blood coagulation factor XIV</fullName>
    </alternativeName>
</protein>
<dbReference type="CDD" id="cd00190">
    <property type="entry name" value="Tryp_SPc"/>
    <property type="match status" value="1"/>
</dbReference>
<dbReference type="InterPro" id="IPR001254">
    <property type="entry name" value="Trypsin_dom"/>
</dbReference>
<keyword evidence="5" id="KW-0645">Protease</keyword>
<keyword evidence="12" id="KW-0325">Glycoprotein</keyword>
<dbReference type="Pfam" id="PF00089">
    <property type="entry name" value="Trypsin"/>
    <property type="match status" value="1"/>
</dbReference>
<evidence type="ECO:0000256" key="4">
    <source>
        <dbReference type="ARBA" id="ARBA00022525"/>
    </source>
</evidence>
<dbReference type="InterPro" id="IPR001314">
    <property type="entry name" value="Peptidase_S1A"/>
</dbReference>
<dbReference type="Proteomes" id="UP000014500">
    <property type="component" value="Unassembled WGS sequence"/>
</dbReference>
<evidence type="ECO:0000256" key="9">
    <source>
        <dbReference type="ARBA" id="ARBA00022825"/>
    </source>
</evidence>
<evidence type="ECO:0000256" key="3">
    <source>
        <dbReference type="ARBA" id="ARBA00004613"/>
    </source>
</evidence>
<dbReference type="InterPro" id="IPR009003">
    <property type="entry name" value="Peptidase_S1_PA"/>
</dbReference>
<dbReference type="PANTHER" id="PTHR24264:SF54">
    <property type="entry name" value="PEPTIDASE S1 DOMAIN-CONTAINING PROTEIN"/>
    <property type="match status" value="1"/>
</dbReference>
<evidence type="ECO:0000256" key="15">
    <source>
        <dbReference type="ARBA" id="ARBA00038995"/>
    </source>
</evidence>
<evidence type="ECO:0000256" key="16">
    <source>
        <dbReference type="ARBA" id="ARBA00040219"/>
    </source>
</evidence>
<evidence type="ECO:0000256" key="18">
    <source>
        <dbReference type="ARBA" id="ARBA00042403"/>
    </source>
</evidence>
<dbReference type="PANTHER" id="PTHR24264">
    <property type="entry name" value="TRYPSIN-RELATED"/>
    <property type="match status" value="1"/>
</dbReference>
<dbReference type="HOGENOM" id="CLU_1083047_0_0_1"/>
<keyword evidence="9" id="KW-0720">Serine protease</keyword>
<evidence type="ECO:0000256" key="6">
    <source>
        <dbReference type="ARBA" id="ARBA00022696"/>
    </source>
</evidence>
<dbReference type="FunFam" id="2.40.10.10:FF:000011">
    <property type="entry name" value="Coagulation factor X"/>
    <property type="match status" value="1"/>
</dbReference>
<dbReference type="InterPro" id="IPR043504">
    <property type="entry name" value="Peptidase_S1_PA_chymotrypsin"/>
</dbReference>
<proteinExistence type="predicted"/>
<dbReference type="EnsemblMetazoa" id="SMAR005278-RA">
    <property type="protein sequence ID" value="SMAR005278-PA"/>
    <property type="gene ID" value="SMAR005278"/>
</dbReference>
<dbReference type="PhylomeDB" id="T1IVS7"/>
<dbReference type="EMBL" id="JH431593">
    <property type="status" value="NOT_ANNOTATED_CDS"/>
    <property type="molecule type" value="Genomic_DNA"/>
</dbReference>
<keyword evidence="22" id="KW-1185">Reference proteome</keyword>
<dbReference type="GO" id="GO:0005794">
    <property type="term" value="C:Golgi apparatus"/>
    <property type="evidence" value="ECO:0007669"/>
    <property type="project" value="UniProtKB-SubCell"/>
</dbReference>
<evidence type="ECO:0000256" key="7">
    <source>
        <dbReference type="ARBA" id="ARBA00022801"/>
    </source>
</evidence>
<keyword evidence="4" id="KW-0964">Secreted</keyword>
<dbReference type="STRING" id="126957.T1IVS7"/>